<dbReference type="GeneID" id="43596493"/>
<sequence length="1254" mass="141024">MASCSARCALLERRFLEERQLRQFAEHHVESLRVELSKLKTDHVQVYQQEPEETIPVGATDGIIVRDDDEKKIKRQKLVISLESIPSKFVLESKDSVAGNEAFQPGEDGQFTRTYILMGINDFKQDPENDMMLDDFNVYGVKMELPTDDLRVQYGKLKTTLAELKEELAEAKRRATAGQVAQEKATQLQRERDQLQPLLRIGVRVRLRFLEQARETLFTVPKQLLHQDLIMDGNTAAHNGSGEVDSLLFTLSLIGPELKSGLSAVFTSLYYSDPTTYGTWSKHMLEAIDHEVTIKSLRTVNDGMDRPLNERLWALEHIEYIRQKFQKKGRREFESDSDVARRLTLVKELVEKIIPQDASKSAQVFFDNTAVNRRSQASPLSAWLRVPLSWYQSTTYALCPDETHSSIRRAYTSPLEQHSRRQFCGFCGTPLSYWSESPPSEADYISLTVGSLTDSDLQDLEDLGLLPPEALSDIENDGEKGEKDEKALPESESNTLARHIEGLPWFESLVEGSKLGKMKKSRGQGQSGDGRYSVEWEVVEWTDDGDVETTILRKFVAAWKIVGIIVGWIYMGWKVGWNMYTTIRRNDKELCLSKESIARGENNMRQWMFYLRPTGTANECCIYYVPTYPAGPKSQIEAGTLIILYSQLIITTSQLTCRQPATKDTVDIKPTPGLSSTAVPTGAACAFSSPRGSAVGTSPGGVQGRISIVRRPPATVARPVLSREPRYQRLWAASSSTRLAGPSARNNNNFISPIDLWLFLALTPETRTRNQKPPAIMAQPVLRKDFLWGFATASYQIEGAPEEDGRGPSIWDKFCKIPGKIAGGSSGDVACDSYHRTGEDIALLKETGARGYRFSISWSRIIPVGGRNDPINQKGIEFYQKFVDDLLAAGIIPMVTLFHWDLPAGLDERYGGLLNKAEFVADFAHYARVLFKALPKVKHWITFNEPWCSSILGYNTGLFAPGHTSDRSKSAVGDSSRECWTVGHNFLIAHGAAVKIYREEFKAKDGGQIGITLNGDAVYPWDPQDPLDVEAAERKLEFSIAWFADPIYHGRYPASMVAQLGDRLPTFTPEEIALVQGSNDFYGMNHYTANYIKHKTTPAEADDFLGNLETLFISKSGECIGPETQSFWLRPNPQGFKELLLWISKRYNNPPIYCTENGTSLKGENDLPLEKIVDDEFRAEYFRGYIKALAQAVEEGADIRGYMAWSLMDNFEWAEGYETRFGVTFVDYEGGQKRHLKKSAKVVGPLFESLIKKE</sequence>
<comment type="similarity">
    <text evidence="2">Belongs to the glycosyl hydrolase 1 family.</text>
</comment>
<evidence type="ECO:0000256" key="1">
    <source>
        <dbReference type="ARBA" id="ARBA00000448"/>
    </source>
</evidence>
<dbReference type="EMBL" id="NPIC01000002">
    <property type="protein sequence ID" value="RDL39304.1"/>
    <property type="molecule type" value="Genomic_DNA"/>
</dbReference>
<dbReference type="AlphaFoldDB" id="A0A370TUV1"/>
<dbReference type="SUPFAM" id="SSF51445">
    <property type="entry name" value="(Trans)glycosidases"/>
    <property type="match status" value="1"/>
</dbReference>
<keyword evidence="7" id="KW-0175">Coiled coil</keyword>
<feature type="coiled-coil region" evidence="7">
    <location>
        <begin position="147"/>
        <end position="181"/>
    </location>
</feature>
<evidence type="ECO:0000256" key="4">
    <source>
        <dbReference type="ARBA" id="ARBA00022801"/>
    </source>
</evidence>
<dbReference type="RefSeq" id="XP_031871960.1">
    <property type="nucleotide sequence ID" value="XM_032012267.1"/>
</dbReference>
<protein>
    <recommendedName>
        <fullName evidence="3">beta-glucosidase</fullName>
        <ecNumber evidence="3">3.2.1.21</ecNumber>
    </recommendedName>
</protein>
<dbReference type="OrthoDB" id="65569at2759"/>
<dbReference type="InterPro" id="IPR017853">
    <property type="entry name" value="GH"/>
</dbReference>
<dbReference type="GO" id="GO:0080079">
    <property type="term" value="F:cellobiose glucosidase activity"/>
    <property type="evidence" value="ECO:0007669"/>
    <property type="project" value="UniProtKB-ARBA"/>
</dbReference>
<gene>
    <name evidence="9" type="ORF">BP5553_03644</name>
</gene>
<dbReference type="InterPro" id="IPR001360">
    <property type="entry name" value="Glyco_hydro_1"/>
</dbReference>
<name>A0A370TUV1_9HELO</name>
<feature type="compositionally biased region" description="Basic and acidic residues" evidence="8">
    <location>
        <begin position="477"/>
        <end position="489"/>
    </location>
</feature>
<evidence type="ECO:0000256" key="8">
    <source>
        <dbReference type="SAM" id="MobiDB-lite"/>
    </source>
</evidence>
<dbReference type="PANTHER" id="PTHR10353:SF36">
    <property type="entry name" value="LP05116P"/>
    <property type="match status" value="1"/>
</dbReference>
<dbReference type="Gene3D" id="3.20.20.80">
    <property type="entry name" value="Glycosidases"/>
    <property type="match status" value="1"/>
</dbReference>
<proteinExistence type="inferred from homology"/>
<dbReference type="InterPro" id="IPR033132">
    <property type="entry name" value="GH_1_N_CS"/>
</dbReference>
<evidence type="ECO:0000256" key="3">
    <source>
        <dbReference type="ARBA" id="ARBA00012744"/>
    </source>
</evidence>
<keyword evidence="10" id="KW-1185">Reference proteome</keyword>
<evidence type="ECO:0000256" key="6">
    <source>
        <dbReference type="ARBA" id="ARBA00056775"/>
    </source>
</evidence>
<dbReference type="PRINTS" id="PR00131">
    <property type="entry name" value="GLHYDRLASE1"/>
</dbReference>
<comment type="function">
    <text evidence="6">Plays an important role in cellulose degradation. Shows hydrolytic activity against several glycosidic compounds.</text>
</comment>
<dbReference type="EC" id="3.2.1.21" evidence="3"/>
<feature type="region of interest" description="Disordered" evidence="8">
    <location>
        <begin position="469"/>
        <end position="493"/>
    </location>
</feature>
<evidence type="ECO:0000313" key="9">
    <source>
        <dbReference type="EMBL" id="RDL39304.1"/>
    </source>
</evidence>
<dbReference type="STRING" id="2656787.A0A370TUV1"/>
<evidence type="ECO:0000256" key="2">
    <source>
        <dbReference type="ARBA" id="ARBA00010838"/>
    </source>
</evidence>
<keyword evidence="4" id="KW-0378">Hydrolase</keyword>
<dbReference type="Proteomes" id="UP000254866">
    <property type="component" value="Unassembled WGS sequence"/>
</dbReference>
<accession>A0A370TUV1</accession>
<evidence type="ECO:0000256" key="5">
    <source>
        <dbReference type="ARBA" id="ARBA00023295"/>
    </source>
</evidence>
<dbReference type="FunFam" id="3.20.20.80:FF:000011">
    <property type="entry name" value="Cytosolic beta-glucosidase"/>
    <property type="match status" value="1"/>
</dbReference>
<dbReference type="PANTHER" id="PTHR10353">
    <property type="entry name" value="GLYCOSYL HYDROLASE"/>
    <property type="match status" value="1"/>
</dbReference>
<dbReference type="PROSITE" id="PS00653">
    <property type="entry name" value="GLYCOSYL_HYDROL_F1_2"/>
    <property type="match status" value="1"/>
</dbReference>
<comment type="catalytic activity">
    <reaction evidence="1">
        <text>Hydrolysis of terminal, non-reducing beta-D-glucosyl residues with release of beta-D-glucose.</text>
        <dbReference type="EC" id="3.2.1.21"/>
    </reaction>
</comment>
<keyword evidence="5" id="KW-0326">Glycosidase</keyword>
<evidence type="ECO:0000313" key="10">
    <source>
        <dbReference type="Proteomes" id="UP000254866"/>
    </source>
</evidence>
<evidence type="ECO:0000256" key="7">
    <source>
        <dbReference type="SAM" id="Coils"/>
    </source>
</evidence>
<dbReference type="GO" id="GO:0030245">
    <property type="term" value="P:cellulose catabolic process"/>
    <property type="evidence" value="ECO:0007669"/>
    <property type="project" value="UniProtKB-ARBA"/>
</dbReference>
<organism evidence="9 10">
    <name type="scientific">Venustampulla echinocandica</name>
    <dbReference type="NCBI Taxonomy" id="2656787"/>
    <lineage>
        <taxon>Eukaryota</taxon>
        <taxon>Fungi</taxon>
        <taxon>Dikarya</taxon>
        <taxon>Ascomycota</taxon>
        <taxon>Pezizomycotina</taxon>
        <taxon>Leotiomycetes</taxon>
        <taxon>Helotiales</taxon>
        <taxon>Pleuroascaceae</taxon>
        <taxon>Venustampulla</taxon>
    </lineage>
</organism>
<dbReference type="Pfam" id="PF00232">
    <property type="entry name" value="Glyco_hydro_1"/>
    <property type="match status" value="1"/>
</dbReference>
<reference evidence="9 10" key="1">
    <citation type="journal article" date="2018" name="IMA Fungus">
        <title>IMA Genome-F 9: Draft genome sequence of Annulohypoxylon stygium, Aspergillus mulundensis, Berkeleyomyces basicola (syn. Thielaviopsis basicola), Ceratocystis smalleyi, two Cercospora beticola strains, Coleophoma cylindrospora, Fusarium fracticaudum, Phialophora cf. hyalina, and Morchella septimelata.</title>
        <authorList>
            <person name="Wingfield B.D."/>
            <person name="Bills G.F."/>
            <person name="Dong Y."/>
            <person name="Huang W."/>
            <person name="Nel W.J."/>
            <person name="Swalarsk-Parry B.S."/>
            <person name="Vaghefi N."/>
            <person name="Wilken P.M."/>
            <person name="An Z."/>
            <person name="de Beer Z.W."/>
            <person name="De Vos L."/>
            <person name="Chen L."/>
            <person name="Duong T.A."/>
            <person name="Gao Y."/>
            <person name="Hammerbacher A."/>
            <person name="Kikkert J.R."/>
            <person name="Li Y."/>
            <person name="Li H."/>
            <person name="Li K."/>
            <person name="Li Q."/>
            <person name="Liu X."/>
            <person name="Ma X."/>
            <person name="Naidoo K."/>
            <person name="Pethybridge S.J."/>
            <person name="Sun J."/>
            <person name="Steenkamp E.T."/>
            <person name="van der Nest M.A."/>
            <person name="van Wyk S."/>
            <person name="Wingfield M.J."/>
            <person name="Xiong C."/>
            <person name="Yue Q."/>
            <person name="Zhang X."/>
        </authorList>
    </citation>
    <scope>NUCLEOTIDE SEQUENCE [LARGE SCALE GENOMIC DNA]</scope>
    <source>
        <strain evidence="9 10">BP 5553</strain>
    </source>
</reference>
<comment type="caution">
    <text evidence="9">The sequence shown here is derived from an EMBL/GenBank/DDBJ whole genome shotgun (WGS) entry which is preliminary data.</text>
</comment>